<keyword evidence="3" id="KW-1185">Reference proteome</keyword>
<accession>Q0YQ41</accession>
<protein>
    <submittedName>
        <fullName evidence="2">Alpha amylase, catalytic region</fullName>
    </submittedName>
</protein>
<feature type="domain" description="Glycosyl hydrolase family 13 catalytic" evidence="1">
    <location>
        <begin position="47"/>
        <end position="540"/>
    </location>
</feature>
<name>Q0YQ41_9CHLB</name>
<dbReference type="GO" id="GO:0005975">
    <property type="term" value="P:carbohydrate metabolic process"/>
    <property type="evidence" value="ECO:0007669"/>
    <property type="project" value="InterPro"/>
</dbReference>
<dbReference type="CDD" id="cd11352">
    <property type="entry name" value="AmyAc_5"/>
    <property type="match status" value="1"/>
</dbReference>
<comment type="caution">
    <text evidence="2">The sequence shown here is derived from an EMBL/GenBank/DDBJ whole genome shotgun (WGS) entry which is preliminary data.</text>
</comment>
<dbReference type="SMART" id="SM00642">
    <property type="entry name" value="Aamy"/>
    <property type="match status" value="1"/>
</dbReference>
<evidence type="ECO:0000313" key="3">
    <source>
        <dbReference type="Proteomes" id="UP000004162"/>
    </source>
</evidence>
<dbReference type="RefSeq" id="WP_006366965.1">
    <property type="nucleotide sequence ID" value="NZ_AASE01000020.1"/>
</dbReference>
<evidence type="ECO:0000259" key="1">
    <source>
        <dbReference type="SMART" id="SM00642"/>
    </source>
</evidence>
<dbReference type="Gene3D" id="3.20.20.80">
    <property type="entry name" value="Glycosidases"/>
    <property type="match status" value="2"/>
</dbReference>
<gene>
    <name evidence="2" type="ORF">CferDRAFT_0369</name>
</gene>
<reference evidence="2 3" key="1">
    <citation type="submission" date="2006-07" db="EMBL/GenBank/DDBJ databases">
        <title>Annotation of the draft genome assembly of Chlorobium ferroxidans DSM 13031.</title>
        <authorList>
            <consortium name="US DOE Joint Genome Institute (JGI-ORNL)"/>
            <person name="Larimer F."/>
            <person name="Land M."/>
            <person name="Hauser L."/>
        </authorList>
    </citation>
    <scope>NUCLEOTIDE SEQUENCE [LARGE SCALE GENOMIC DNA]</scope>
    <source>
        <strain evidence="2 3">DSM 13031</strain>
    </source>
</reference>
<dbReference type="EMBL" id="AASE01000020">
    <property type="protein sequence ID" value="EAT58430.1"/>
    <property type="molecule type" value="Genomic_DNA"/>
</dbReference>
<dbReference type="PANTHER" id="PTHR10357">
    <property type="entry name" value="ALPHA-AMYLASE FAMILY MEMBER"/>
    <property type="match status" value="1"/>
</dbReference>
<evidence type="ECO:0000313" key="2">
    <source>
        <dbReference type="EMBL" id="EAT58430.1"/>
    </source>
</evidence>
<dbReference type="Proteomes" id="UP000004162">
    <property type="component" value="Unassembled WGS sequence"/>
</dbReference>
<dbReference type="AlphaFoldDB" id="Q0YQ41"/>
<dbReference type="InterPro" id="IPR017853">
    <property type="entry name" value="GH"/>
</dbReference>
<reference evidence="2 3" key="2">
    <citation type="submission" date="2006-07" db="EMBL/GenBank/DDBJ databases">
        <title>Sequencing of the draft genome and assembly of Chlorobium ferroxidans DSM 13031.</title>
        <authorList>
            <consortium name="US DOE Joint Genome Institute (JGI-PGF)"/>
            <person name="Copeland A."/>
            <person name="Lucas S."/>
            <person name="Lapidus A."/>
            <person name="Barry K."/>
            <person name="Glavina del Rio T."/>
            <person name="Dalin E."/>
            <person name="Tice H."/>
            <person name="Bruce D."/>
            <person name="Pitluck S."/>
            <person name="Richardson P."/>
        </authorList>
    </citation>
    <scope>NUCLEOTIDE SEQUENCE [LARGE SCALE GENOMIC DNA]</scope>
    <source>
        <strain evidence="2 3">DSM 13031</strain>
    </source>
</reference>
<dbReference type="SUPFAM" id="SSF51445">
    <property type="entry name" value="(Trans)glycosidases"/>
    <property type="match status" value="1"/>
</dbReference>
<proteinExistence type="predicted"/>
<dbReference type="Pfam" id="PF00128">
    <property type="entry name" value="Alpha-amylase"/>
    <property type="match status" value="2"/>
</dbReference>
<dbReference type="PANTHER" id="PTHR10357:SF209">
    <property type="entry name" value="PERIPLASMIC ALPHA-AMYLASE"/>
    <property type="match status" value="1"/>
</dbReference>
<sequence>MLMVSKRKDPVYSAVERRLADIDFQALVENRQFYPSPASWEDEVLYFLFLDRFSDGKEYDGFCNSEGIPVAALPGERTTSLFNTLTDEATASPESWFEAGKRWCGGTIAGMKAKLGYLQRLGISAIWVSPVFRQVTGSNDYHGYGIQNFLDVDPHFGTREELREFVRAAHDLGIRVILDIIINHAGDVFAYEGNQRYIYQGGCAWPVSGYRLSSGEEGGIPFDAAPAPFQSGAWPDGAVWPEELQSPATWTCRGEIQEWDSFPEFLDGDFCTLKDICLGDALRDPDSVQDIERRIRAFRVSEALRYLTDVYRFWIAFADIDGFRLDTVKHMEPGAVRFFATAIHEFAESIGKENFTIIGEITGGRAYAATILDTTGLDAALGIDDIPDKLEFLVKGWRSPGNPDTEAQEGYFDLFRNSILDNRRSHQWYAKHIVTMLDDHDQVGVRHKFRFCGDAARSARLLPAALGLNLLSAGIPCIYYGTEQAFNGADRRTDDDSYSDVFLRECMFGGGFGSFQSSGKHFFNEQHEVYRFVQDVTRLRREHIALRRGRQYLRQVSESGREGDFYYPQPVNGELHWVVAWSRIYAGSEFLCAINTDTEHDIQLWVVVDSRINSSPGTMSCLYSTDARQCGESAPLIAVHGSALQIRVPAAGFVVYCQGDILKEKGL</sequence>
<organism evidence="2 3">
    <name type="scientific">Chlorobium ferrooxidans DSM 13031</name>
    <dbReference type="NCBI Taxonomy" id="377431"/>
    <lineage>
        <taxon>Bacteria</taxon>
        <taxon>Pseudomonadati</taxon>
        <taxon>Chlorobiota</taxon>
        <taxon>Chlorobiia</taxon>
        <taxon>Chlorobiales</taxon>
        <taxon>Chlorobiaceae</taxon>
        <taxon>Chlorobium/Pelodictyon group</taxon>
        <taxon>Chlorobium</taxon>
    </lineage>
</organism>
<dbReference type="InterPro" id="IPR006047">
    <property type="entry name" value="GH13_cat_dom"/>
</dbReference>